<sequence>MCCKRIQHLAQFCIAVLFLFLSPFQAKGGEPFRFIELTDIHINAKETSAIEDLRHTVDQINASDSIDFILVTGDIADEGDRASLLEAKKELDRLKRPYYIVMGNHDQKWSESGCMDFKNIFGYERFKLVHKGYLFLGFGCGPMMRMALGHVSPEDIEWLKQELAKNGKDGLPIFLVTHIPMLPQDMDNWFEVTDAVRPYPVKAFINGHYHTNHALVYDGIPGLTNIANLRLKGQPYGQYNEYDITPDSMIIYTHPVGSPRYRWAGISLTHHYYDEKPGSYNLRPDYSINRKYPQVQETWTVRSHAAIFSSPVVYHNRVYTVDDLGNVNCYTLKDGRLLWSNHTHGRLFGTPDIGQDILVAGSADNRIYGIDASNGKLRWQLGTRRPVVSAVTIDKGVAYIGASDSTFRAIRVKDGKLIWQANGINGYVETRPLVTQDKVIFGAWDNTLYALNKKDGTLAWKWVTCADKGMHYSPAAVWPVTAHGKVFIVDPERAMTAIDLKTGKQLWRTYRSKVRESIGLSADKKRIYAKTMQDSIVCYSAESDSPQELWATDVGFGYEHATVMLPEKDGQVFSSTKNGLIFALDAFTGQLLWSHKIENTLVNTVVPINRKEVVYTNEDGWVGKLVIP</sequence>
<dbReference type="PANTHER" id="PTHR34512:SF30">
    <property type="entry name" value="OUTER MEMBRANE PROTEIN ASSEMBLY FACTOR BAMB"/>
    <property type="match status" value="1"/>
</dbReference>
<dbReference type="Gene3D" id="3.60.21.10">
    <property type="match status" value="1"/>
</dbReference>
<dbReference type="Proteomes" id="UP001204015">
    <property type="component" value="Unassembled WGS sequence"/>
</dbReference>
<comment type="caution">
    <text evidence="4">The sequence shown here is derived from an EMBL/GenBank/DDBJ whole genome shotgun (WGS) entry which is preliminary data.</text>
</comment>
<dbReference type="Gene3D" id="2.130.10.10">
    <property type="entry name" value="YVTN repeat-like/Quinoprotein amine dehydrogenase"/>
    <property type="match status" value="1"/>
</dbReference>
<organism evidence="4 5">
    <name type="scientific">Segatella cerevisiae</name>
    <dbReference type="NCBI Taxonomy" id="2053716"/>
    <lineage>
        <taxon>Bacteria</taxon>
        <taxon>Pseudomonadati</taxon>
        <taxon>Bacteroidota</taxon>
        <taxon>Bacteroidia</taxon>
        <taxon>Bacteroidales</taxon>
        <taxon>Prevotellaceae</taxon>
        <taxon>Segatella</taxon>
    </lineage>
</organism>
<feature type="chain" id="PRO_5046270232" evidence="1">
    <location>
        <begin position="29"/>
        <end position="628"/>
    </location>
</feature>
<evidence type="ECO:0000259" key="2">
    <source>
        <dbReference type="Pfam" id="PF00149"/>
    </source>
</evidence>
<feature type="domain" description="Pyrrolo-quinoline quinone repeat" evidence="3">
    <location>
        <begin position="297"/>
        <end position="421"/>
    </location>
</feature>
<evidence type="ECO:0000313" key="5">
    <source>
        <dbReference type="Proteomes" id="UP001204015"/>
    </source>
</evidence>
<dbReference type="SUPFAM" id="SSF56300">
    <property type="entry name" value="Metallo-dependent phosphatases"/>
    <property type="match status" value="1"/>
</dbReference>
<keyword evidence="5" id="KW-1185">Reference proteome</keyword>
<evidence type="ECO:0000259" key="3">
    <source>
        <dbReference type="Pfam" id="PF13360"/>
    </source>
</evidence>
<dbReference type="InterPro" id="IPR011047">
    <property type="entry name" value="Quinoprotein_ADH-like_sf"/>
</dbReference>
<dbReference type="InterPro" id="IPR029052">
    <property type="entry name" value="Metallo-depent_PP-like"/>
</dbReference>
<reference evidence="4 5" key="1">
    <citation type="submission" date="2022-06" db="EMBL/GenBank/DDBJ databases">
        <title>A taxonomic note on the genus Prevotella: Description of four novel genera and emended description of the genera Hallella and Xylanibacter.</title>
        <authorList>
            <person name="Hitch T.C.A."/>
        </authorList>
    </citation>
    <scope>NUCLEOTIDE SEQUENCE [LARGE SCALE GENOMIC DNA]</scope>
    <source>
        <strain evidence="4 5">DSM 100619</strain>
    </source>
</reference>
<dbReference type="InterPro" id="IPR015943">
    <property type="entry name" value="WD40/YVTN_repeat-like_dom_sf"/>
</dbReference>
<dbReference type="Pfam" id="PF00149">
    <property type="entry name" value="Metallophos"/>
    <property type="match status" value="1"/>
</dbReference>
<feature type="domain" description="Pyrrolo-quinoline quinone repeat" evidence="3">
    <location>
        <begin position="426"/>
        <end position="553"/>
    </location>
</feature>
<proteinExistence type="predicted"/>
<dbReference type="SMART" id="SM00564">
    <property type="entry name" value="PQQ"/>
    <property type="match status" value="6"/>
</dbReference>
<feature type="domain" description="Calcineurin-like phosphoesterase" evidence="2">
    <location>
        <begin position="33"/>
        <end position="211"/>
    </location>
</feature>
<dbReference type="InterPro" id="IPR002372">
    <property type="entry name" value="PQQ_rpt_dom"/>
</dbReference>
<name>A0ABT1BW75_9BACT</name>
<dbReference type="InterPro" id="IPR004843">
    <property type="entry name" value="Calcineurin-like_PHP"/>
</dbReference>
<protein>
    <submittedName>
        <fullName evidence="4">PQQ-binding-like beta-propeller repeat protein</fullName>
    </submittedName>
</protein>
<evidence type="ECO:0000256" key="1">
    <source>
        <dbReference type="SAM" id="SignalP"/>
    </source>
</evidence>
<dbReference type="RefSeq" id="WP_252760580.1">
    <property type="nucleotide sequence ID" value="NZ_JAMXLY010000013.1"/>
</dbReference>
<dbReference type="PANTHER" id="PTHR34512">
    <property type="entry name" value="CELL SURFACE PROTEIN"/>
    <property type="match status" value="1"/>
</dbReference>
<evidence type="ECO:0000313" key="4">
    <source>
        <dbReference type="EMBL" id="MCO6025219.1"/>
    </source>
</evidence>
<dbReference type="EMBL" id="JAMXLY010000013">
    <property type="protein sequence ID" value="MCO6025219.1"/>
    <property type="molecule type" value="Genomic_DNA"/>
</dbReference>
<accession>A0ABT1BW75</accession>
<dbReference type="Pfam" id="PF13360">
    <property type="entry name" value="PQQ_2"/>
    <property type="match status" value="2"/>
</dbReference>
<keyword evidence="1" id="KW-0732">Signal</keyword>
<dbReference type="InterPro" id="IPR018391">
    <property type="entry name" value="PQQ_b-propeller_rpt"/>
</dbReference>
<dbReference type="Gene3D" id="2.40.10.480">
    <property type="match status" value="1"/>
</dbReference>
<feature type="signal peptide" evidence="1">
    <location>
        <begin position="1"/>
        <end position="28"/>
    </location>
</feature>
<gene>
    <name evidence="4" type="ORF">NG821_05100</name>
</gene>
<dbReference type="SUPFAM" id="SSF50998">
    <property type="entry name" value="Quinoprotein alcohol dehydrogenase-like"/>
    <property type="match status" value="1"/>
</dbReference>